<keyword evidence="5" id="KW-0479">Metal-binding</keyword>
<dbReference type="SUPFAM" id="SSF81631">
    <property type="entry name" value="PAP/OAS1 substrate-binding domain"/>
    <property type="match status" value="1"/>
</dbReference>
<dbReference type="InterPro" id="IPR002058">
    <property type="entry name" value="PAP_assoc"/>
</dbReference>
<dbReference type="EMBL" id="JACMSC010000013">
    <property type="protein sequence ID" value="KAG6492137.1"/>
    <property type="molecule type" value="Genomic_DNA"/>
</dbReference>
<evidence type="ECO:0000256" key="3">
    <source>
        <dbReference type="ARBA" id="ARBA00012388"/>
    </source>
</evidence>
<dbReference type="Gene3D" id="1.10.1410.10">
    <property type="match status" value="1"/>
</dbReference>
<sequence length="509" mass="55626">MGESGAFLYDTVCSLAYSPEVDPHPTESYSIFRNQITSSAGSFSEIAATDYLSLDPIRTVELPAPLETPPLASVPAPVGADHGRVSELACFRAGCRFKSPMLQLHKEILDFCDFISPTPEEQASRSAAAQCISDIIKNIWPHCRVEIFGSFRTGLYLPTSDIDVVVLDSEVKTPQIGLYALARALSQRSVAKKVQVIAKARIPIIKFMEKKSGVAFDISFDVDNGPKAADYMKDAVQKLPPLRPLCLVLKVFLQQRELNEVYSGGIGSYALLVMLIVYLQMHWSGLDSHSSRCHMEDNLGILLVGFFEFFGRKLNTSNVGISCNSKRVFFSKTDKGFFNSERSYLLSIEDPQAPDNDLAKNSYNYFMVRSAFAAAYSTLTDVKAIMRLGPESGILGNIIRPDPVLFDRKGAGDGQLTFNNLLSGADKSMMEAHCAPSRIEYSSIIYDSCLLVSSLRPSVAHYYHSVVQFRPALSGEDAARPAAADDEVKGAVDGATVTAVVLAGDVAVY</sequence>
<dbReference type="EC" id="2.7.7.19" evidence="3"/>
<dbReference type="SUPFAM" id="SSF81301">
    <property type="entry name" value="Nucleotidyltransferase"/>
    <property type="match status" value="1"/>
</dbReference>
<feature type="domain" description="PAP-associated" evidence="7">
    <location>
        <begin position="298"/>
        <end position="356"/>
    </location>
</feature>
<dbReference type="PANTHER" id="PTHR23092">
    <property type="entry name" value="POLY(A) RNA POLYMERASE"/>
    <property type="match status" value="1"/>
</dbReference>
<dbReference type="Pfam" id="PF22600">
    <property type="entry name" value="MTPAP-like_central"/>
    <property type="match status" value="1"/>
</dbReference>
<dbReference type="InterPro" id="IPR043519">
    <property type="entry name" value="NT_sf"/>
</dbReference>
<dbReference type="InterPro" id="IPR054708">
    <property type="entry name" value="MTPAP-like_central"/>
</dbReference>
<evidence type="ECO:0000256" key="6">
    <source>
        <dbReference type="ARBA" id="ARBA00022842"/>
    </source>
</evidence>
<dbReference type="GO" id="GO:0031123">
    <property type="term" value="P:RNA 3'-end processing"/>
    <property type="evidence" value="ECO:0007669"/>
    <property type="project" value="TreeGrafter"/>
</dbReference>
<keyword evidence="10" id="KW-1185">Reference proteome</keyword>
<keyword evidence="4" id="KW-0808">Transferase</keyword>
<dbReference type="Gene3D" id="3.30.460.10">
    <property type="entry name" value="Beta Polymerase, domain 2"/>
    <property type="match status" value="1"/>
</dbReference>
<comment type="cofactor">
    <cofactor evidence="1">
        <name>Mn(2+)</name>
        <dbReference type="ChEBI" id="CHEBI:29035"/>
    </cofactor>
</comment>
<evidence type="ECO:0000259" key="7">
    <source>
        <dbReference type="Pfam" id="PF03828"/>
    </source>
</evidence>
<protein>
    <recommendedName>
        <fullName evidence="3">polynucleotide adenylyltransferase</fullName>
        <ecNumber evidence="3">2.7.7.19</ecNumber>
    </recommendedName>
</protein>
<keyword evidence="6" id="KW-0460">Magnesium</keyword>
<dbReference type="CDD" id="cd05402">
    <property type="entry name" value="NT_PAP_TUTase"/>
    <property type="match status" value="1"/>
</dbReference>
<evidence type="ECO:0000256" key="1">
    <source>
        <dbReference type="ARBA" id="ARBA00001936"/>
    </source>
</evidence>
<evidence type="ECO:0000256" key="2">
    <source>
        <dbReference type="ARBA" id="ARBA00008593"/>
    </source>
</evidence>
<dbReference type="GO" id="GO:0046872">
    <property type="term" value="F:metal ion binding"/>
    <property type="evidence" value="ECO:0007669"/>
    <property type="project" value="UniProtKB-KW"/>
</dbReference>
<evidence type="ECO:0000256" key="4">
    <source>
        <dbReference type="ARBA" id="ARBA00022679"/>
    </source>
</evidence>
<evidence type="ECO:0000313" key="10">
    <source>
        <dbReference type="Proteomes" id="UP000734854"/>
    </source>
</evidence>
<comment type="caution">
    <text evidence="9">The sequence shown here is derived from an EMBL/GenBank/DDBJ whole genome shotgun (WGS) entry which is preliminary data.</text>
</comment>
<dbReference type="InterPro" id="IPR045862">
    <property type="entry name" value="Trf4-like"/>
</dbReference>
<dbReference type="AlphaFoldDB" id="A0A8J5KPI7"/>
<evidence type="ECO:0000256" key="5">
    <source>
        <dbReference type="ARBA" id="ARBA00022723"/>
    </source>
</evidence>
<accession>A0A8J5KPI7</accession>
<dbReference type="GO" id="GO:0043634">
    <property type="term" value="P:polyadenylation-dependent ncRNA catabolic process"/>
    <property type="evidence" value="ECO:0007669"/>
    <property type="project" value="TreeGrafter"/>
</dbReference>
<organism evidence="9 10">
    <name type="scientific">Zingiber officinale</name>
    <name type="common">Ginger</name>
    <name type="synonym">Amomum zingiber</name>
    <dbReference type="NCBI Taxonomy" id="94328"/>
    <lineage>
        <taxon>Eukaryota</taxon>
        <taxon>Viridiplantae</taxon>
        <taxon>Streptophyta</taxon>
        <taxon>Embryophyta</taxon>
        <taxon>Tracheophyta</taxon>
        <taxon>Spermatophyta</taxon>
        <taxon>Magnoliopsida</taxon>
        <taxon>Liliopsida</taxon>
        <taxon>Zingiberales</taxon>
        <taxon>Zingiberaceae</taxon>
        <taxon>Zingiber</taxon>
    </lineage>
</organism>
<evidence type="ECO:0000313" key="9">
    <source>
        <dbReference type="EMBL" id="KAG6492137.1"/>
    </source>
</evidence>
<gene>
    <name evidence="9" type="ORF">ZIOFF_047087</name>
</gene>
<dbReference type="GO" id="GO:0003729">
    <property type="term" value="F:mRNA binding"/>
    <property type="evidence" value="ECO:0007669"/>
    <property type="project" value="TreeGrafter"/>
</dbReference>
<reference evidence="9 10" key="1">
    <citation type="submission" date="2020-08" db="EMBL/GenBank/DDBJ databases">
        <title>Plant Genome Project.</title>
        <authorList>
            <person name="Zhang R.-G."/>
        </authorList>
    </citation>
    <scope>NUCLEOTIDE SEQUENCE [LARGE SCALE GENOMIC DNA]</scope>
    <source>
        <tissue evidence="9">Rhizome</tissue>
    </source>
</reference>
<evidence type="ECO:0000259" key="8">
    <source>
        <dbReference type="Pfam" id="PF22600"/>
    </source>
</evidence>
<comment type="similarity">
    <text evidence="2">Belongs to the DNA polymerase type-B-like family.</text>
</comment>
<dbReference type="GO" id="GO:1990817">
    <property type="term" value="F:poly(A) RNA polymerase activity"/>
    <property type="evidence" value="ECO:0007669"/>
    <property type="project" value="UniProtKB-EC"/>
</dbReference>
<dbReference type="GO" id="GO:0005730">
    <property type="term" value="C:nucleolus"/>
    <property type="evidence" value="ECO:0007669"/>
    <property type="project" value="TreeGrafter"/>
</dbReference>
<dbReference type="GO" id="GO:0031499">
    <property type="term" value="C:TRAMP complex"/>
    <property type="evidence" value="ECO:0007669"/>
    <property type="project" value="TreeGrafter"/>
</dbReference>
<dbReference type="Proteomes" id="UP000734854">
    <property type="component" value="Unassembled WGS sequence"/>
</dbReference>
<name>A0A8J5KPI7_ZINOF</name>
<dbReference type="Pfam" id="PF03828">
    <property type="entry name" value="PAP_assoc"/>
    <property type="match status" value="1"/>
</dbReference>
<feature type="domain" description="Poly(A) RNA polymerase mitochondrial-like central palm" evidence="8">
    <location>
        <begin position="104"/>
        <end position="224"/>
    </location>
</feature>
<dbReference type="PANTHER" id="PTHR23092:SF15">
    <property type="entry name" value="INACTIVE NON-CANONICAL POLY(A) RNA POLYMERASE PROTEIN TRF4-2-RELATED"/>
    <property type="match status" value="1"/>
</dbReference>
<proteinExistence type="inferred from homology"/>
<dbReference type="FunFam" id="3.30.460.10:FF:000006">
    <property type="entry name" value="non-canonical poly(A) RNA polymerase PAPD5"/>
    <property type="match status" value="1"/>
</dbReference>